<evidence type="ECO:0000256" key="2">
    <source>
        <dbReference type="ARBA" id="ARBA00022771"/>
    </source>
</evidence>
<feature type="domain" description="Nuclear receptor" evidence="10">
    <location>
        <begin position="6"/>
        <end position="81"/>
    </location>
</feature>
<dbReference type="InterPro" id="IPR035500">
    <property type="entry name" value="NHR-like_dom_sf"/>
</dbReference>
<dbReference type="GO" id="GO:0043565">
    <property type="term" value="F:sequence-specific DNA binding"/>
    <property type="evidence" value="ECO:0007669"/>
    <property type="project" value="InterPro"/>
</dbReference>
<evidence type="ECO:0000256" key="1">
    <source>
        <dbReference type="ARBA" id="ARBA00022723"/>
    </source>
</evidence>
<dbReference type="EMBL" id="WIXE01017507">
    <property type="protein sequence ID" value="KAK5971669.1"/>
    <property type="molecule type" value="Genomic_DNA"/>
</dbReference>
<dbReference type="Pfam" id="PF00105">
    <property type="entry name" value="zf-C4"/>
    <property type="match status" value="1"/>
</dbReference>
<dbReference type="Gene3D" id="1.10.565.10">
    <property type="entry name" value="Retinoid X Receptor"/>
    <property type="match status" value="1"/>
</dbReference>
<evidence type="ECO:0000313" key="13">
    <source>
        <dbReference type="Proteomes" id="UP001331761"/>
    </source>
</evidence>
<dbReference type="PROSITE" id="PS51030">
    <property type="entry name" value="NUCLEAR_REC_DBD_2"/>
    <property type="match status" value="1"/>
</dbReference>
<dbReference type="InterPro" id="IPR001628">
    <property type="entry name" value="Znf_hrmn_rcpt"/>
</dbReference>
<comment type="caution">
    <text evidence="12">The sequence shown here is derived from an EMBL/GenBank/DDBJ whole genome shotgun (WGS) entry which is preliminary data.</text>
</comment>
<dbReference type="Pfam" id="PF00104">
    <property type="entry name" value="Hormone_recep"/>
    <property type="match status" value="1"/>
</dbReference>
<dbReference type="AlphaFoldDB" id="A0AAN8IEG5"/>
<evidence type="ECO:0000256" key="4">
    <source>
        <dbReference type="ARBA" id="ARBA00023015"/>
    </source>
</evidence>
<dbReference type="InterPro" id="IPR052499">
    <property type="entry name" value="C.elegans_NHRs"/>
</dbReference>
<dbReference type="PRINTS" id="PR00047">
    <property type="entry name" value="STROIDFINGER"/>
</dbReference>
<dbReference type="PROSITE" id="PS51843">
    <property type="entry name" value="NR_LBD"/>
    <property type="match status" value="1"/>
</dbReference>
<dbReference type="PANTHER" id="PTHR47630">
    <property type="entry name" value="NUCLEAR HORMONE RECEPTOR FAMILY-RELATED-RELATED"/>
    <property type="match status" value="1"/>
</dbReference>
<keyword evidence="2 9" id="KW-0863">Zinc-finger</keyword>
<keyword evidence="1 9" id="KW-0479">Metal-binding</keyword>
<evidence type="ECO:0000256" key="7">
    <source>
        <dbReference type="ARBA" id="ARBA00023170"/>
    </source>
</evidence>
<keyword evidence="13" id="KW-1185">Reference proteome</keyword>
<reference evidence="12 13" key="1">
    <citation type="submission" date="2019-10" db="EMBL/GenBank/DDBJ databases">
        <title>Assembly and Annotation for the nematode Trichostrongylus colubriformis.</title>
        <authorList>
            <person name="Martin J."/>
        </authorList>
    </citation>
    <scope>NUCLEOTIDE SEQUENCE [LARGE SCALE GENOMIC DNA]</scope>
    <source>
        <strain evidence="12">G859</strain>
        <tissue evidence="12">Whole worm</tissue>
    </source>
</reference>
<gene>
    <name evidence="12" type="ORF">GCK32_006175</name>
</gene>
<dbReference type="SUPFAM" id="SSF57716">
    <property type="entry name" value="Glucocorticoid receptor-like (DNA-binding domain)"/>
    <property type="match status" value="1"/>
</dbReference>
<evidence type="ECO:0000256" key="3">
    <source>
        <dbReference type="ARBA" id="ARBA00022833"/>
    </source>
</evidence>
<dbReference type="Gene3D" id="3.30.50.10">
    <property type="entry name" value="Erythroid Transcription Factor GATA-1, subunit A"/>
    <property type="match status" value="1"/>
</dbReference>
<dbReference type="SMART" id="SM00430">
    <property type="entry name" value="HOLI"/>
    <property type="match status" value="1"/>
</dbReference>
<dbReference type="InterPro" id="IPR013088">
    <property type="entry name" value="Znf_NHR/GATA"/>
</dbReference>
<dbReference type="GO" id="GO:0008270">
    <property type="term" value="F:zinc ion binding"/>
    <property type="evidence" value="ECO:0007669"/>
    <property type="project" value="UniProtKB-KW"/>
</dbReference>
<dbReference type="PROSITE" id="PS00031">
    <property type="entry name" value="NUCLEAR_REC_DBD_1"/>
    <property type="match status" value="1"/>
</dbReference>
<dbReference type="GO" id="GO:0003700">
    <property type="term" value="F:DNA-binding transcription factor activity"/>
    <property type="evidence" value="ECO:0007669"/>
    <property type="project" value="InterPro"/>
</dbReference>
<evidence type="ECO:0000256" key="6">
    <source>
        <dbReference type="ARBA" id="ARBA00023163"/>
    </source>
</evidence>
<feature type="domain" description="NR LBD" evidence="11">
    <location>
        <begin position="160"/>
        <end position="399"/>
    </location>
</feature>
<keyword evidence="3 9" id="KW-0862">Zinc</keyword>
<dbReference type="SMART" id="SM00399">
    <property type="entry name" value="ZnF_C4"/>
    <property type="match status" value="1"/>
</dbReference>
<evidence type="ECO:0000256" key="5">
    <source>
        <dbReference type="ARBA" id="ARBA00023125"/>
    </source>
</evidence>
<dbReference type="GO" id="GO:0005634">
    <property type="term" value="C:nucleus"/>
    <property type="evidence" value="ECO:0007669"/>
    <property type="project" value="UniProtKB-SubCell"/>
</dbReference>
<evidence type="ECO:0000313" key="12">
    <source>
        <dbReference type="EMBL" id="KAK5971669.1"/>
    </source>
</evidence>
<keyword evidence="6 9" id="KW-0804">Transcription</keyword>
<dbReference type="SUPFAM" id="SSF48508">
    <property type="entry name" value="Nuclear receptor ligand-binding domain"/>
    <property type="match status" value="1"/>
</dbReference>
<accession>A0AAN8IEG5</accession>
<protein>
    <submittedName>
        <fullName evidence="12">Ligand-binding domain of nuclear hormone receptor</fullName>
    </submittedName>
</protein>
<dbReference type="PANTHER" id="PTHR47630:SF6">
    <property type="entry name" value="NUCLEAR HORMONE RECEPTOR FAMILY"/>
    <property type="match status" value="1"/>
</dbReference>
<comment type="subcellular location">
    <subcellularLocation>
        <location evidence="9">Nucleus</location>
    </subcellularLocation>
</comment>
<proteinExistence type="inferred from homology"/>
<evidence type="ECO:0000259" key="11">
    <source>
        <dbReference type="PROSITE" id="PS51843"/>
    </source>
</evidence>
<name>A0AAN8IEG5_TRICO</name>
<keyword evidence="7 9" id="KW-0675">Receptor</keyword>
<evidence type="ECO:0000259" key="10">
    <source>
        <dbReference type="PROSITE" id="PS51030"/>
    </source>
</evidence>
<keyword evidence="4 9" id="KW-0805">Transcription regulation</keyword>
<evidence type="ECO:0000256" key="8">
    <source>
        <dbReference type="ARBA" id="ARBA00023242"/>
    </source>
</evidence>
<dbReference type="Proteomes" id="UP001331761">
    <property type="component" value="Unassembled WGS sequence"/>
</dbReference>
<organism evidence="12 13">
    <name type="scientific">Trichostrongylus colubriformis</name>
    <name type="common">Black scour worm</name>
    <dbReference type="NCBI Taxonomy" id="6319"/>
    <lineage>
        <taxon>Eukaryota</taxon>
        <taxon>Metazoa</taxon>
        <taxon>Ecdysozoa</taxon>
        <taxon>Nematoda</taxon>
        <taxon>Chromadorea</taxon>
        <taxon>Rhabditida</taxon>
        <taxon>Rhabditina</taxon>
        <taxon>Rhabditomorpha</taxon>
        <taxon>Strongyloidea</taxon>
        <taxon>Trichostrongylidae</taxon>
        <taxon>Trichostrongylus</taxon>
    </lineage>
</organism>
<dbReference type="InterPro" id="IPR000536">
    <property type="entry name" value="Nucl_hrmn_rcpt_lig-bd"/>
</dbReference>
<comment type="similarity">
    <text evidence="9">Belongs to the nuclear hormone receptor family.</text>
</comment>
<keyword evidence="8 9" id="KW-0539">Nucleus</keyword>
<keyword evidence="5 9" id="KW-0238">DNA-binding</keyword>
<evidence type="ECO:0000256" key="9">
    <source>
        <dbReference type="RuleBase" id="RU004334"/>
    </source>
</evidence>
<sequence length="401" mass="45653">MEHECGPVCTICGSAGAQTHYRAMACGSCKVFFVRTLKRDVPFVCDNNGKCIVNKVNRNVCKACRFAKCLQMKMTVEDVGRLKRNSPHTDHEQSVVPHMRNSKTVVETKKITGGLSIGVHFLQELEKSSLGAKDYAKTLISMEKMCENHEASRTTFDYSLDITLAEALERPHLCCHRTPIGWNQEEFAEADNLLDMLKQIYCRTVTLFADFANGFPELAQLNGKDRLNLCNTNYCGVVLFTLVYNAYLGNFYGILFPHGFKYSLLHKKGDDEFNEFMHELVDYLHRHVVVTFRETNITHEEYSFVKSLILFSGVTDLTEAGQEVVKTARRKYGALLSDYVTETRPEMSPLQRMERLSKLLGTIPHMMHASDFDNVYCARMVVMNIGNLSGTLSYDLHIRKF</sequence>